<geneLocation type="plasmid" evidence="7 8">
    <name>pCC829_3</name>
</geneLocation>
<accession>A0ABY3R1U1</accession>
<keyword evidence="8" id="KW-1185">Reference proteome</keyword>
<keyword evidence="3" id="KW-0233">DNA recombination</keyword>
<dbReference type="PANTHER" id="PTHR30349">
    <property type="entry name" value="PHAGE INTEGRASE-RELATED"/>
    <property type="match status" value="1"/>
</dbReference>
<reference evidence="7" key="1">
    <citation type="submission" date="2021-11" db="EMBL/GenBank/DDBJ databases">
        <title>Australian commercial rhizobial inoculants.</title>
        <authorList>
            <person name="Kohlmeier M.G."/>
            <person name="O'Hara G.W."/>
            <person name="Colombi E."/>
            <person name="Ramsay J.P."/>
            <person name="Terpolilli J."/>
        </authorList>
    </citation>
    <scope>NUCLEOTIDE SEQUENCE</scope>
    <source>
        <strain evidence="7">CC829</strain>
        <plasmid evidence="7">pCC829_3</plasmid>
    </source>
</reference>
<organism evidence="7 8">
    <name type="scientific">Bradyrhizobium barranii</name>
    <dbReference type="NCBI Taxonomy" id="2992140"/>
    <lineage>
        <taxon>Bacteria</taxon>
        <taxon>Pseudomonadati</taxon>
        <taxon>Pseudomonadota</taxon>
        <taxon>Alphaproteobacteria</taxon>
        <taxon>Hyphomicrobiales</taxon>
        <taxon>Nitrobacteraceae</taxon>
        <taxon>Bradyrhizobium</taxon>
    </lineage>
</organism>
<dbReference type="InterPro" id="IPR013762">
    <property type="entry name" value="Integrase-like_cat_sf"/>
</dbReference>
<evidence type="ECO:0000256" key="2">
    <source>
        <dbReference type="ARBA" id="ARBA00023125"/>
    </source>
</evidence>
<evidence type="ECO:0000256" key="3">
    <source>
        <dbReference type="ARBA" id="ARBA00023172"/>
    </source>
</evidence>
<dbReference type="EMBL" id="CP088103">
    <property type="protein sequence ID" value="UFW92238.1"/>
    <property type="molecule type" value="Genomic_DNA"/>
</dbReference>
<keyword evidence="1" id="KW-0229">DNA integration</keyword>
<name>A0ABY3R1U1_9BRAD</name>
<dbReference type="PANTHER" id="PTHR30349:SF90">
    <property type="entry name" value="TYROSINE RECOMBINASE XERD"/>
    <property type="match status" value="1"/>
</dbReference>
<dbReference type="CDD" id="cd01188">
    <property type="entry name" value="INT_RitA_C_like"/>
    <property type="match status" value="1"/>
</dbReference>
<evidence type="ECO:0000256" key="1">
    <source>
        <dbReference type="ARBA" id="ARBA00022908"/>
    </source>
</evidence>
<proteinExistence type="predicted"/>
<dbReference type="PROSITE" id="PS51898">
    <property type="entry name" value="TYR_RECOMBINASE"/>
    <property type="match status" value="1"/>
</dbReference>
<evidence type="ECO:0000259" key="6">
    <source>
        <dbReference type="PROSITE" id="PS51900"/>
    </source>
</evidence>
<dbReference type="SUPFAM" id="SSF56349">
    <property type="entry name" value="DNA breaking-rejoining enzymes"/>
    <property type="match status" value="1"/>
</dbReference>
<dbReference type="InterPro" id="IPR044068">
    <property type="entry name" value="CB"/>
</dbReference>
<evidence type="ECO:0000313" key="8">
    <source>
        <dbReference type="Proteomes" id="UP001430990"/>
    </source>
</evidence>
<dbReference type="Pfam" id="PF00589">
    <property type="entry name" value="Phage_integrase"/>
    <property type="match status" value="1"/>
</dbReference>
<gene>
    <name evidence="7" type="ORF">BjapCC829_49905</name>
</gene>
<dbReference type="PROSITE" id="PS51900">
    <property type="entry name" value="CB"/>
    <property type="match status" value="1"/>
</dbReference>
<keyword evidence="7" id="KW-0614">Plasmid</keyword>
<dbReference type="InterPro" id="IPR002104">
    <property type="entry name" value="Integrase_catalytic"/>
</dbReference>
<dbReference type="InterPro" id="IPR011010">
    <property type="entry name" value="DNA_brk_join_enz"/>
</dbReference>
<protein>
    <submittedName>
        <fullName evidence="7">Site-specific integrase</fullName>
    </submittedName>
</protein>
<evidence type="ECO:0000256" key="4">
    <source>
        <dbReference type="PROSITE-ProRule" id="PRU01248"/>
    </source>
</evidence>
<keyword evidence="2 4" id="KW-0238">DNA-binding</keyword>
<dbReference type="InterPro" id="IPR050090">
    <property type="entry name" value="Tyrosine_recombinase_XerCD"/>
</dbReference>
<dbReference type="Proteomes" id="UP001430990">
    <property type="component" value="Plasmid pCC829_3"/>
</dbReference>
<dbReference type="RefSeq" id="WP_231146024.1">
    <property type="nucleotide sequence ID" value="NZ_CP088103.1"/>
</dbReference>
<feature type="domain" description="Core-binding (CB)" evidence="6">
    <location>
        <begin position="105"/>
        <end position="190"/>
    </location>
</feature>
<sequence>MELCDQTTCCLDPYFASFEESLSSRNYKPETLTNYRYLLRRFGRLLEAEGIAPSALTPDLAVAVGRRLPATPKSQIKIPNLTRLLVAHLIEIGVATRPPRTPAQVERHELLSNFETYLLRQRGLSPRSVYHVLRFADRFLDHRFRDHMLDLPALNARDVVAFMEHLLSRKRPFRDKTPATHLRSLFQYLFAQDLTITNLSLCVPKAHKPWGARLPRYLSPDELEAVLASVRTNPRHGARDYAMLLLMARLGLRAPEVIAIQLDDIDWRSGELLVRGKGQRHDRLPIPPDVGEAIIRYLREERTSTTTRTLFVTHRAPNRPFKDSQVLNAILKEAFAATGVKPPTPYVGSHVLRHSLATNMVRAGASLEEIGDLLRHRSRATTMIYAKLDTDGLRSIAQPWPVAEAMR</sequence>
<dbReference type="Gene3D" id="1.10.443.10">
    <property type="entry name" value="Intergrase catalytic core"/>
    <property type="match status" value="1"/>
</dbReference>
<evidence type="ECO:0000259" key="5">
    <source>
        <dbReference type="PROSITE" id="PS51898"/>
    </source>
</evidence>
<evidence type="ECO:0000313" key="7">
    <source>
        <dbReference type="EMBL" id="UFW92238.1"/>
    </source>
</evidence>
<feature type="domain" description="Tyr recombinase" evidence="5">
    <location>
        <begin position="213"/>
        <end position="398"/>
    </location>
</feature>